<gene>
    <name evidence="2" type="ORF">NE237_017294</name>
</gene>
<evidence type="ECO:0000313" key="2">
    <source>
        <dbReference type="EMBL" id="KAJ4965445.1"/>
    </source>
</evidence>
<name>A0A9Q0QMT4_9MAGN</name>
<evidence type="ECO:0000313" key="3">
    <source>
        <dbReference type="Proteomes" id="UP001141806"/>
    </source>
</evidence>
<feature type="region of interest" description="Disordered" evidence="1">
    <location>
        <begin position="37"/>
        <end position="56"/>
    </location>
</feature>
<dbReference type="Proteomes" id="UP001141806">
    <property type="component" value="Unassembled WGS sequence"/>
</dbReference>
<protein>
    <submittedName>
        <fullName evidence="2">Uncharacterized protein</fullName>
    </submittedName>
</protein>
<dbReference type="EMBL" id="JAMYWD010000007">
    <property type="protein sequence ID" value="KAJ4965445.1"/>
    <property type="molecule type" value="Genomic_DNA"/>
</dbReference>
<dbReference type="AlphaFoldDB" id="A0A9Q0QMT4"/>
<sequence length="139" mass="15786">MTSKDFRRMFQKPCKLTDEPAQAFPIVPVTNKQLEKVAPPKNQNEEIRPRTQSGSDRFFCGQKLRFSEKGTNNKMTNKAYRLGNMDPRSLPQESRAPATYFENQDIEFTNEGIGNTEDSVSFDFGNMGAWPSTVVVAQK</sequence>
<proteinExistence type="predicted"/>
<keyword evidence="3" id="KW-1185">Reference proteome</keyword>
<accession>A0A9Q0QMT4</accession>
<evidence type="ECO:0000256" key="1">
    <source>
        <dbReference type="SAM" id="MobiDB-lite"/>
    </source>
</evidence>
<feature type="region of interest" description="Disordered" evidence="1">
    <location>
        <begin position="70"/>
        <end position="92"/>
    </location>
</feature>
<organism evidence="2 3">
    <name type="scientific">Protea cynaroides</name>
    <dbReference type="NCBI Taxonomy" id="273540"/>
    <lineage>
        <taxon>Eukaryota</taxon>
        <taxon>Viridiplantae</taxon>
        <taxon>Streptophyta</taxon>
        <taxon>Embryophyta</taxon>
        <taxon>Tracheophyta</taxon>
        <taxon>Spermatophyta</taxon>
        <taxon>Magnoliopsida</taxon>
        <taxon>Proteales</taxon>
        <taxon>Proteaceae</taxon>
        <taxon>Protea</taxon>
    </lineage>
</organism>
<comment type="caution">
    <text evidence="2">The sequence shown here is derived from an EMBL/GenBank/DDBJ whole genome shotgun (WGS) entry which is preliminary data.</text>
</comment>
<reference evidence="2" key="1">
    <citation type="journal article" date="2023" name="Plant J.">
        <title>The genome of the king protea, Protea cynaroides.</title>
        <authorList>
            <person name="Chang J."/>
            <person name="Duong T.A."/>
            <person name="Schoeman C."/>
            <person name="Ma X."/>
            <person name="Roodt D."/>
            <person name="Barker N."/>
            <person name="Li Z."/>
            <person name="Van de Peer Y."/>
            <person name="Mizrachi E."/>
        </authorList>
    </citation>
    <scope>NUCLEOTIDE SEQUENCE</scope>
    <source>
        <tissue evidence="2">Young leaves</tissue>
    </source>
</reference>